<proteinExistence type="inferred from homology"/>
<name>A0ABU3TPQ5_9BACT</name>
<protein>
    <submittedName>
        <fullName evidence="3">Glycosyltransferase family 2 protein</fullName>
        <ecNumber evidence="3">2.4.-.-</ecNumber>
    </submittedName>
</protein>
<evidence type="ECO:0000259" key="2">
    <source>
        <dbReference type="Pfam" id="PF00535"/>
    </source>
</evidence>
<dbReference type="InterPro" id="IPR001173">
    <property type="entry name" value="Glyco_trans_2-like"/>
</dbReference>
<accession>A0ABU3TPQ5</accession>
<keyword evidence="4" id="KW-1185">Reference proteome</keyword>
<evidence type="ECO:0000256" key="1">
    <source>
        <dbReference type="ARBA" id="ARBA00038494"/>
    </source>
</evidence>
<keyword evidence="3" id="KW-0808">Transferase</keyword>
<dbReference type="SUPFAM" id="SSF53448">
    <property type="entry name" value="Nucleotide-diphospho-sugar transferases"/>
    <property type="match status" value="1"/>
</dbReference>
<dbReference type="GO" id="GO:0016757">
    <property type="term" value="F:glycosyltransferase activity"/>
    <property type="evidence" value="ECO:0007669"/>
    <property type="project" value="UniProtKB-KW"/>
</dbReference>
<gene>
    <name evidence="3" type="ORF">PQG45_02095</name>
</gene>
<evidence type="ECO:0000313" key="3">
    <source>
        <dbReference type="EMBL" id="MDU0807821.1"/>
    </source>
</evidence>
<dbReference type="EC" id="2.4.-.-" evidence="3"/>
<dbReference type="PANTHER" id="PTHR43630">
    <property type="entry name" value="POLY-BETA-1,6-N-ACETYL-D-GLUCOSAMINE SYNTHASE"/>
    <property type="match status" value="1"/>
</dbReference>
<dbReference type="InterPro" id="IPR029044">
    <property type="entry name" value="Nucleotide-diphossugar_trans"/>
</dbReference>
<dbReference type="Pfam" id="PF00535">
    <property type="entry name" value="Glycos_transf_2"/>
    <property type="match status" value="1"/>
</dbReference>
<reference evidence="3 4" key="1">
    <citation type="submission" date="2023-09" db="EMBL/GenBank/DDBJ databases">
        <title>Aquirufa genomes.</title>
        <authorList>
            <person name="Pitt A."/>
        </authorList>
    </citation>
    <scope>NUCLEOTIDE SEQUENCE [LARGE SCALE GENOMIC DNA]</scope>
    <source>
        <strain evidence="3 4">LEOWEIH-7C</strain>
    </source>
</reference>
<dbReference type="RefSeq" id="WP_315576739.1">
    <property type="nucleotide sequence ID" value="NZ_JARDXH010000004.1"/>
</dbReference>
<organism evidence="3 4">
    <name type="scientific">Aquirufa regiilacus</name>
    <dbReference type="NCBI Taxonomy" id="3024868"/>
    <lineage>
        <taxon>Bacteria</taxon>
        <taxon>Pseudomonadati</taxon>
        <taxon>Bacteroidota</taxon>
        <taxon>Cytophagia</taxon>
        <taxon>Cytophagales</taxon>
        <taxon>Flectobacillaceae</taxon>
        <taxon>Aquirufa</taxon>
    </lineage>
</organism>
<evidence type="ECO:0000313" key="4">
    <source>
        <dbReference type="Proteomes" id="UP001249959"/>
    </source>
</evidence>
<dbReference type="PANTHER" id="PTHR43630:SF2">
    <property type="entry name" value="GLYCOSYLTRANSFERASE"/>
    <property type="match status" value="1"/>
</dbReference>
<comment type="caution">
    <text evidence="3">The sequence shown here is derived from an EMBL/GenBank/DDBJ whole genome shotgun (WGS) entry which is preliminary data.</text>
</comment>
<comment type="similarity">
    <text evidence="1">Belongs to the glycosyltransferase 2 family. WaaE/KdtX subfamily.</text>
</comment>
<dbReference type="CDD" id="cd02511">
    <property type="entry name" value="Beta4Glucosyltransferase"/>
    <property type="match status" value="1"/>
</dbReference>
<feature type="domain" description="Glycosyltransferase 2-like" evidence="2">
    <location>
        <begin position="6"/>
        <end position="92"/>
    </location>
</feature>
<dbReference type="EMBL" id="JAVNWW010000001">
    <property type="protein sequence ID" value="MDU0807821.1"/>
    <property type="molecule type" value="Genomic_DNA"/>
</dbReference>
<keyword evidence="3" id="KW-0328">Glycosyltransferase</keyword>
<dbReference type="Gene3D" id="3.90.550.10">
    <property type="entry name" value="Spore Coat Polysaccharide Biosynthesis Protein SpsA, Chain A"/>
    <property type="match status" value="1"/>
</dbReference>
<dbReference type="Proteomes" id="UP001249959">
    <property type="component" value="Unassembled WGS sequence"/>
</dbReference>
<sequence length="300" mass="35048">MTQITAIILTFNEEKHIARCIKSLQAVCSRICIIDSFSTDRTIEIASSLGAEVYAHAWENNYAKQLNWGIQAAQIQTEWTLRIDADEYLTEELQQEINLKLAALSSHISGIEFTRKVLFKGKWIRFGGFYPIHLLRLWRTGLGACEQRLMDEHIVLSQGETIRFAEHVVDENLNSMHWWVSKHNNYARREAADVLNQKYQFTFTTDLSAAGNSQAHVKRTAKNSLYNRLPLGLRAVAYFIFRFIFQLGFLDHPKVWVFHFMQGLWYRLLVDMNIYEAEKAAQSNPERLKEIIQQEWKIEF</sequence>